<keyword evidence="7" id="KW-0288">FMN</keyword>
<dbReference type="Pfam" id="PF01590">
    <property type="entry name" value="GAF"/>
    <property type="match status" value="1"/>
</dbReference>
<dbReference type="NCBIfam" id="TIGR00229">
    <property type="entry name" value="sensory_box"/>
    <property type="match status" value="1"/>
</dbReference>
<dbReference type="SMART" id="SM00086">
    <property type="entry name" value="PAC"/>
    <property type="match status" value="2"/>
</dbReference>
<dbReference type="InterPro" id="IPR000700">
    <property type="entry name" value="PAS-assoc_C"/>
</dbReference>
<dbReference type="Pfam" id="PF07536">
    <property type="entry name" value="HWE_HK"/>
    <property type="match status" value="1"/>
</dbReference>
<evidence type="ECO:0000256" key="1">
    <source>
        <dbReference type="ARBA" id="ARBA00000085"/>
    </source>
</evidence>
<dbReference type="InterPro" id="IPR003018">
    <property type="entry name" value="GAF"/>
</dbReference>
<name>A0A1G7JF49_9RHOB</name>
<dbReference type="Gene3D" id="3.30.565.10">
    <property type="entry name" value="Histidine kinase-like ATPase, C-terminal domain"/>
    <property type="match status" value="1"/>
</dbReference>
<keyword evidence="13" id="KW-0157">Chromophore</keyword>
<evidence type="ECO:0000256" key="8">
    <source>
        <dbReference type="ARBA" id="ARBA00022679"/>
    </source>
</evidence>
<dbReference type="Gene3D" id="3.30.450.20">
    <property type="entry name" value="PAS domain"/>
    <property type="match status" value="2"/>
</dbReference>
<dbReference type="PANTHER" id="PTHR41523">
    <property type="entry name" value="TWO-COMPONENT SYSTEM SENSOR PROTEIN"/>
    <property type="match status" value="1"/>
</dbReference>
<dbReference type="Pfam" id="PF08448">
    <property type="entry name" value="PAS_4"/>
    <property type="match status" value="1"/>
</dbReference>
<reference evidence="20" key="1">
    <citation type="submission" date="2016-10" db="EMBL/GenBank/DDBJ databases">
        <authorList>
            <person name="Varghese N."/>
            <person name="Submissions S."/>
        </authorList>
    </citation>
    <scope>NUCLEOTIDE SEQUENCE [LARGE SCALE GENOMIC DNA]</scope>
    <source>
        <strain evidence="20">DSM 16477</strain>
    </source>
</reference>
<dbReference type="Gene3D" id="3.30.450.40">
    <property type="match status" value="1"/>
</dbReference>
<keyword evidence="14" id="KW-0843">Virulence</keyword>
<dbReference type="CDD" id="cd00130">
    <property type="entry name" value="PAS"/>
    <property type="match status" value="1"/>
</dbReference>
<evidence type="ECO:0000313" key="19">
    <source>
        <dbReference type="EMBL" id="SDF23562.1"/>
    </source>
</evidence>
<dbReference type="InterPro" id="IPR001789">
    <property type="entry name" value="Sig_transdc_resp-reg_receiver"/>
</dbReference>
<evidence type="ECO:0000256" key="5">
    <source>
        <dbReference type="ARBA" id="ARBA00022606"/>
    </source>
</evidence>
<keyword evidence="3" id="KW-0600">Photoreceptor protein</keyword>
<evidence type="ECO:0000256" key="6">
    <source>
        <dbReference type="ARBA" id="ARBA00022630"/>
    </source>
</evidence>
<evidence type="ECO:0000256" key="10">
    <source>
        <dbReference type="ARBA" id="ARBA00022741"/>
    </source>
</evidence>
<feature type="domain" description="PAC" evidence="18">
    <location>
        <begin position="109"/>
        <end position="164"/>
    </location>
</feature>
<evidence type="ECO:0000313" key="20">
    <source>
        <dbReference type="Proteomes" id="UP000199399"/>
    </source>
</evidence>
<dbReference type="SUPFAM" id="SSF52172">
    <property type="entry name" value="CheY-like"/>
    <property type="match status" value="1"/>
</dbReference>
<sequence>MSEKLAPTVDGGEMGALMRAHDWSQSPLGPPRNWPPMLHALVDLILTASQPMFIVWGPARTLFYNDAYAEILASKHPALGVPFDEVWEEIWEEDLAPIVEQAYAGVALHMDDIRLMMMRKGYLEETHFSFSYTPVRNSDGEVQGFLCPCAEITEQVLEERRARVRMEFNEDCRSLSDPEELSYAASELMARHLGVEQSAYAEIDDEGEFAVIKRDWNSGGIQSNTGRHRLADFGPQFVSDLTAGKSVVIGDVQEDPRTSGTAAAQAFAERNIRAFMNVPHLRDGRLVAVVAVHSAEARHWHPKDVALVEEIAQRTHVAVENARTEAARRINEVHLRETRDALALATTASHLGWATWDFIANTVSLDACGREIMGFDKSRLKIDDWKERVHPEDRAALDAEVQESLEEQRPFDLEYRIVLPDGSLRYVHGTGFIEANAAGEIATGTGFVRDATEQKQSEERQNVLLAELDHRVKNILAVVQSIARQSLKRGEEVGPAVAERFIGRISALAQSHSLLASSRWEGASFSDLVENSVAPYRGEDLTRIQTEGPEFNVTPKAAQTLTLALHELVTNAAKYGSLSRPEGRVVAKWEVRGDADAQELVFSWREKDGPIINAAPSRKGFGTFLIERMLVAELGGNVDRDFAPAGLSTVIQLPFENLATKGVSPVQSISHATTEADAAPVLAGSRILVVEDDYLIGQETIAALEAAGCKIVGPVTSLKEALVVVATDDFNAAVLDINLNGELIWPAAQVLHAREIPFVFTTAYSNISGMPTQLEAAPWVEKPFEAKRLTATLAATLSSQCEKVSGAEER</sequence>
<comment type="catalytic activity">
    <reaction evidence="1">
        <text>ATP + protein L-histidine = ADP + protein N-phospho-L-histidine.</text>
        <dbReference type="EC" id="2.7.13.3"/>
    </reaction>
</comment>
<dbReference type="Gene3D" id="2.10.70.100">
    <property type="match status" value="1"/>
</dbReference>
<dbReference type="InterPro" id="IPR011102">
    <property type="entry name" value="Sig_transdc_His_kinase_HWE"/>
</dbReference>
<evidence type="ECO:0000256" key="13">
    <source>
        <dbReference type="ARBA" id="ARBA00022991"/>
    </source>
</evidence>
<keyword evidence="4 16" id="KW-0597">Phosphoprotein</keyword>
<evidence type="ECO:0000256" key="9">
    <source>
        <dbReference type="ARBA" id="ARBA00022737"/>
    </source>
</evidence>
<dbReference type="SUPFAM" id="SSF55781">
    <property type="entry name" value="GAF domain-like"/>
    <property type="match status" value="1"/>
</dbReference>
<evidence type="ECO:0000256" key="12">
    <source>
        <dbReference type="ARBA" id="ARBA00022840"/>
    </source>
</evidence>
<dbReference type="PROSITE" id="PS50110">
    <property type="entry name" value="RESPONSE_REGULATORY"/>
    <property type="match status" value="1"/>
</dbReference>
<keyword evidence="9" id="KW-0677">Repeat</keyword>
<dbReference type="GO" id="GO:0004673">
    <property type="term" value="F:protein histidine kinase activity"/>
    <property type="evidence" value="ECO:0007669"/>
    <property type="project" value="UniProtKB-EC"/>
</dbReference>
<keyword evidence="12" id="KW-0067">ATP-binding</keyword>
<dbReference type="EC" id="2.7.13.3" evidence="2"/>
<dbReference type="SMART" id="SM00448">
    <property type="entry name" value="REC"/>
    <property type="match status" value="1"/>
</dbReference>
<dbReference type="InterPro" id="IPR013656">
    <property type="entry name" value="PAS_4"/>
</dbReference>
<feature type="domain" description="Response regulatory" evidence="17">
    <location>
        <begin position="686"/>
        <end position="797"/>
    </location>
</feature>
<keyword evidence="8" id="KW-0808">Transferase</keyword>
<evidence type="ECO:0000259" key="17">
    <source>
        <dbReference type="PROSITE" id="PS50110"/>
    </source>
</evidence>
<evidence type="ECO:0000256" key="2">
    <source>
        <dbReference type="ARBA" id="ARBA00012438"/>
    </source>
</evidence>
<dbReference type="GO" id="GO:0009881">
    <property type="term" value="F:photoreceptor activity"/>
    <property type="evidence" value="ECO:0007669"/>
    <property type="project" value="UniProtKB-KW"/>
</dbReference>
<dbReference type="PANTHER" id="PTHR41523:SF8">
    <property type="entry name" value="ETHYLENE RESPONSE SENSOR PROTEIN"/>
    <property type="match status" value="1"/>
</dbReference>
<feature type="domain" description="PAC" evidence="18">
    <location>
        <begin position="411"/>
        <end position="463"/>
    </location>
</feature>
<keyword evidence="6" id="KW-0285">Flavoprotein</keyword>
<proteinExistence type="predicted"/>
<keyword evidence="11" id="KW-0418">Kinase</keyword>
<dbReference type="InterPro" id="IPR029016">
    <property type="entry name" value="GAF-like_dom_sf"/>
</dbReference>
<dbReference type="SMART" id="SM00091">
    <property type="entry name" value="PAS"/>
    <property type="match status" value="2"/>
</dbReference>
<evidence type="ECO:0000259" key="18">
    <source>
        <dbReference type="PROSITE" id="PS50113"/>
    </source>
</evidence>
<keyword evidence="10" id="KW-0547">Nucleotide-binding</keyword>
<dbReference type="AlphaFoldDB" id="A0A1G7JF49"/>
<organism evidence="19 20">
    <name type="scientific">Sulfitobacter delicatus</name>
    <dbReference type="NCBI Taxonomy" id="218672"/>
    <lineage>
        <taxon>Bacteria</taxon>
        <taxon>Pseudomonadati</taxon>
        <taxon>Pseudomonadota</taxon>
        <taxon>Alphaproteobacteria</taxon>
        <taxon>Rhodobacterales</taxon>
        <taxon>Roseobacteraceae</taxon>
        <taxon>Sulfitobacter</taxon>
    </lineage>
</organism>
<keyword evidence="20" id="KW-1185">Reference proteome</keyword>
<evidence type="ECO:0000256" key="16">
    <source>
        <dbReference type="PROSITE-ProRule" id="PRU00169"/>
    </source>
</evidence>
<accession>A0A1G7JF49</accession>
<protein>
    <recommendedName>
        <fullName evidence="2">histidine kinase</fullName>
        <ecNumber evidence="2">2.7.13.3</ecNumber>
    </recommendedName>
</protein>
<dbReference type="SUPFAM" id="SSF55785">
    <property type="entry name" value="PYP-like sensor domain (PAS domain)"/>
    <property type="match status" value="2"/>
</dbReference>
<dbReference type="InterPro" id="IPR013655">
    <property type="entry name" value="PAS_fold_3"/>
</dbReference>
<dbReference type="GO" id="GO:0000160">
    <property type="term" value="P:phosphorelay signal transduction system"/>
    <property type="evidence" value="ECO:0007669"/>
    <property type="project" value="InterPro"/>
</dbReference>
<dbReference type="InterPro" id="IPR001610">
    <property type="entry name" value="PAC"/>
</dbReference>
<dbReference type="GO" id="GO:0005524">
    <property type="term" value="F:ATP binding"/>
    <property type="evidence" value="ECO:0007669"/>
    <property type="project" value="UniProtKB-KW"/>
</dbReference>
<dbReference type="InterPro" id="IPR036890">
    <property type="entry name" value="HATPase_C_sf"/>
</dbReference>
<evidence type="ECO:0000256" key="14">
    <source>
        <dbReference type="ARBA" id="ARBA00023026"/>
    </source>
</evidence>
<dbReference type="RefSeq" id="WP_208597506.1">
    <property type="nucleotide sequence ID" value="NZ_FNBP01000001.1"/>
</dbReference>
<feature type="modified residue" description="4-aspartylphosphate" evidence="16">
    <location>
        <position position="736"/>
    </location>
</feature>
<dbReference type="InterPro" id="IPR035965">
    <property type="entry name" value="PAS-like_dom_sf"/>
</dbReference>
<dbReference type="Pfam" id="PF08447">
    <property type="entry name" value="PAS_3"/>
    <property type="match status" value="1"/>
</dbReference>
<evidence type="ECO:0000256" key="7">
    <source>
        <dbReference type="ARBA" id="ARBA00022643"/>
    </source>
</evidence>
<keyword evidence="5" id="KW-0716">Sensory transduction</keyword>
<dbReference type="STRING" id="218672.SAMN04489759_101654"/>
<evidence type="ECO:0000256" key="15">
    <source>
        <dbReference type="ARBA" id="ARBA00023170"/>
    </source>
</evidence>
<dbReference type="InterPro" id="IPR011006">
    <property type="entry name" value="CheY-like_superfamily"/>
</dbReference>
<dbReference type="SMART" id="SM00065">
    <property type="entry name" value="GAF"/>
    <property type="match status" value="1"/>
</dbReference>
<dbReference type="Gene3D" id="3.40.50.2300">
    <property type="match status" value="1"/>
</dbReference>
<gene>
    <name evidence="19" type="ORF">SAMN04489759_101654</name>
</gene>
<dbReference type="PROSITE" id="PS50113">
    <property type="entry name" value="PAC"/>
    <property type="match status" value="2"/>
</dbReference>
<dbReference type="EMBL" id="FNBP01000001">
    <property type="protein sequence ID" value="SDF23562.1"/>
    <property type="molecule type" value="Genomic_DNA"/>
</dbReference>
<dbReference type="InterPro" id="IPR000014">
    <property type="entry name" value="PAS"/>
</dbReference>
<evidence type="ECO:0000256" key="11">
    <source>
        <dbReference type="ARBA" id="ARBA00022777"/>
    </source>
</evidence>
<keyword evidence="15" id="KW-0675">Receptor</keyword>
<dbReference type="Proteomes" id="UP000199399">
    <property type="component" value="Unassembled WGS sequence"/>
</dbReference>
<dbReference type="SMART" id="SM00911">
    <property type="entry name" value="HWE_HK"/>
    <property type="match status" value="1"/>
</dbReference>
<evidence type="ECO:0000256" key="3">
    <source>
        <dbReference type="ARBA" id="ARBA00022543"/>
    </source>
</evidence>
<evidence type="ECO:0000256" key="4">
    <source>
        <dbReference type="ARBA" id="ARBA00022553"/>
    </source>
</evidence>